<keyword evidence="2" id="KW-1185">Reference proteome</keyword>
<evidence type="ECO:0000313" key="1">
    <source>
        <dbReference type="EMBL" id="RAS63642.1"/>
    </source>
</evidence>
<dbReference type="EMBL" id="QLTT01000006">
    <property type="protein sequence ID" value="RAS63642.1"/>
    <property type="molecule type" value="Genomic_DNA"/>
</dbReference>
<dbReference type="Proteomes" id="UP000248714">
    <property type="component" value="Unassembled WGS sequence"/>
</dbReference>
<sequence length="91" mass="10422">MASPSWEQDLLDKQAGPICQAAILTDGEWIWPSSLADYVKTYHVELPAEFVEHMASRDWDVPELDEDALDEICDRYLGQRRQDGTRLNDAN</sequence>
<protein>
    <submittedName>
        <fullName evidence="1">Uncharacterized protein</fullName>
    </submittedName>
</protein>
<reference evidence="1 2" key="1">
    <citation type="submission" date="2018-06" db="EMBL/GenBank/DDBJ databases">
        <title>Genomic Encyclopedia of Type Strains, Phase IV (KMG-IV): sequencing the most valuable type-strain genomes for metagenomic binning, comparative biology and taxonomic classification.</title>
        <authorList>
            <person name="Goeker M."/>
        </authorList>
    </citation>
    <scope>NUCLEOTIDE SEQUENCE [LARGE SCALE GENOMIC DNA]</scope>
    <source>
        <strain evidence="1 2">DSM 45479</strain>
    </source>
</reference>
<proteinExistence type="predicted"/>
<evidence type="ECO:0000313" key="2">
    <source>
        <dbReference type="Proteomes" id="UP000248714"/>
    </source>
</evidence>
<comment type="caution">
    <text evidence="1">The sequence shown here is derived from an EMBL/GenBank/DDBJ whole genome shotgun (WGS) entry which is preliminary data.</text>
</comment>
<name>A0ABX9E3N2_9PSEU</name>
<accession>A0ABX9E3N2</accession>
<organism evidence="1 2">
    <name type="scientific">Lentzea atacamensis</name>
    <dbReference type="NCBI Taxonomy" id="531938"/>
    <lineage>
        <taxon>Bacteria</taxon>
        <taxon>Bacillati</taxon>
        <taxon>Actinomycetota</taxon>
        <taxon>Actinomycetes</taxon>
        <taxon>Pseudonocardiales</taxon>
        <taxon>Pseudonocardiaceae</taxon>
        <taxon>Lentzea</taxon>
    </lineage>
</organism>
<gene>
    <name evidence="1" type="ORF">C8D87_10643</name>
</gene>